<feature type="coiled-coil region" evidence="1">
    <location>
        <begin position="18"/>
        <end position="66"/>
    </location>
</feature>
<evidence type="ECO:0000256" key="1">
    <source>
        <dbReference type="SAM" id="Coils"/>
    </source>
</evidence>
<organism evidence="2 3">
    <name type="scientific">Portunus trituberculatus</name>
    <name type="common">Swimming crab</name>
    <name type="synonym">Neptunus trituberculatus</name>
    <dbReference type="NCBI Taxonomy" id="210409"/>
    <lineage>
        <taxon>Eukaryota</taxon>
        <taxon>Metazoa</taxon>
        <taxon>Ecdysozoa</taxon>
        <taxon>Arthropoda</taxon>
        <taxon>Crustacea</taxon>
        <taxon>Multicrustacea</taxon>
        <taxon>Malacostraca</taxon>
        <taxon>Eumalacostraca</taxon>
        <taxon>Eucarida</taxon>
        <taxon>Decapoda</taxon>
        <taxon>Pleocyemata</taxon>
        <taxon>Brachyura</taxon>
        <taxon>Eubrachyura</taxon>
        <taxon>Portunoidea</taxon>
        <taxon>Portunidae</taxon>
        <taxon>Portuninae</taxon>
        <taxon>Portunus</taxon>
    </lineage>
</organism>
<name>A0A5B7J935_PORTR</name>
<comment type="caution">
    <text evidence="2">The sequence shown here is derived from an EMBL/GenBank/DDBJ whole genome shotgun (WGS) entry which is preliminary data.</text>
</comment>
<dbReference type="AlphaFoldDB" id="A0A5B7J935"/>
<reference evidence="2 3" key="1">
    <citation type="submission" date="2019-05" db="EMBL/GenBank/DDBJ databases">
        <title>Another draft genome of Portunus trituberculatus and its Hox gene families provides insights of decapod evolution.</title>
        <authorList>
            <person name="Jeong J.-H."/>
            <person name="Song I."/>
            <person name="Kim S."/>
            <person name="Choi T."/>
            <person name="Kim D."/>
            <person name="Ryu S."/>
            <person name="Kim W."/>
        </authorList>
    </citation>
    <scope>NUCLEOTIDE SEQUENCE [LARGE SCALE GENOMIC DNA]</scope>
    <source>
        <tissue evidence="2">Muscle</tissue>
    </source>
</reference>
<dbReference type="EMBL" id="VSRR010086190">
    <property type="protein sequence ID" value="MPC90983.1"/>
    <property type="molecule type" value="Genomic_DNA"/>
</dbReference>
<sequence>MGSSVIKAMLDLQERAYKSAMEIMVKQMNDHISKLEDKVSDMTASLEFTQREVDDLKANIKEHERERIKMPR</sequence>
<evidence type="ECO:0000313" key="3">
    <source>
        <dbReference type="Proteomes" id="UP000324222"/>
    </source>
</evidence>
<keyword evidence="1" id="KW-0175">Coiled coil</keyword>
<protein>
    <submittedName>
        <fullName evidence="2">Uncharacterized protein</fullName>
    </submittedName>
</protein>
<accession>A0A5B7J935</accession>
<proteinExistence type="predicted"/>
<dbReference type="Proteomes" id="UP000324222">
    <property type="component" value="Unassembled WGS sequence"/>
</dbReference>
<keyword evidence="3" id="KW-1185">Reference proteome</keyword>
<evidence type="ECO:0000313" key="2">
    <source>
        <dbReference type="EMBL" id="MPC90983.1"/>
    </source>
</evidence>
<gene>
    <name evidence="2" type="ORF">E2C01_085991</name>
</gene>